<dbReference type="Pfam" id="PF02931">
    <property type="entry name" value="Neur_chan_LBD"/>
    <property type="match status" value="1"/>
</dbReference>
<organism evidence="19 20">
    <name type="scientific">Schistosoma margrebowiei</name>
    <dbReference type="NCBI Taxonomy" id="48269"/>
    <lineage>
        <taxon>Eukaryota</taxon>
        <taxon>Metazoa</taxon>
        <taxon>Spiralia</taxon>
        <taxon>Lophotrochozoa</taxon>
        <taxon>Platyhelminthes</taxon>
        <taxon>Trematoda</taxon>
        <taxon>Digenea</taxon>
        <taxon>Strigeidida</taxon>
        <taxon>Schistosomatoidea</taxon>
        <taxon>Schistosomatidae</taxon>
        <taxon>Schistosoma</taxon>
    </lineage>
</organism>
<evidence type="ECO:0000256" key="15">
    <source>
        <dbReference type="RuleBase" id="RU000687"/>
    </source>
</evidence>
<evidence type="ECO:0000313" key="19">
    <source>
        <dbReference type="EMBL" id="VDP19589.1"/>
    </source>
</evidence>
<keyword evidence="12" id="KW-1071">Ligand-gated ion channel</keyword>
<dbReference type="Gene3D" id="1.20.58.390">
    <property type="entry name" value="Neurotransmitter-gated ion-channel transmembrane domain"/>
    <property type="match status" value="2"/>
</dbReference>
<accession>A0A183MIT6</accession>
<evidence type="ECO:0000256" key="2">
    <source>
        <dbReference type="ARBA" id="ARBA00022448"/>
    </source>
</evidence>
<dbReference type="GO" id="GO:0004888">
    <property type="term" value="F:transmembrane signaling receptor activity"/>
    <property type="evidence" value="ECO:0007669"/>
    <property type="project" value="InterPro"/>
</dbReference>
<dbReference type="PROSITE" id="PS00236">
    <property type="entry name" value="NEUROTR_ION_CHANNEL"/>
    <property type="match status" value="1"/>
</dbReference>
<dbReference type="InterPro" id="IPR006201">
    <property type="entry name" value="Neur_channel"/>
</dbReference>
<evidence type="ECO:0000259" key="18">
    <source>
        <dbReference type="Pfam" id="PF02932"/>
    </source>
</evidence>
<dbReference type="FunFam" id="2.70.170.10:FF:000016">
    <property type="entry name" value="Nicotinic acetylcholine receptor subunit"/>
    <property type="match status" value="1"/>
</dbReference>
<dbReference type="CDD" id="cd18997">
    <property type="entry name" value="LGIC_ECD_nAChR"/>
    <property type="match status" value="1"/>
</dbReference>
<dbReference type="GO" id="GO:0045211">
    <property type="term" value="C:postsynaptic membrane"/>
    <property type="evidence" value="ECO:0007669"/>
    <property type="project" value="InterPro"/>
</dbReference>
<keyword evidence="7 15" id="KW-0406">Ion transport</keyword>
<evidence type="ECO:0000256" key="10">
    <source>
        <dbReference type="ARBA" id="ARBA00023170"/>
    </source>
</evidence>
<dbReference type="GO" id="GO:0022848">
    <property type="term" value="F:acetylcholine-gated monoatomic cation-selective channel activity"/>
    <property type="evidence" value="ECO:0007669"/>
    <property type="project" value="InterPro"/>
</dbReference>
<keyword evidence="3" id="KW-1003">Cell membrane</keyword>
<dbReference type="InterPro" id="IPR018000">
    <property type="entry name" value="Neurotransmitter_ion_chnl_CS"/>
</dbReference>
<feature type="compositionally biased region" description="Polar residues" evidence="16">
    <location>
        <begin position="576"/>
        <end position="599"/>
    </location>
</feature>
<dbReference type="PANTHER" id="PTHR18945">
    <property type="entry name" value="NEUROTRANSMITTER GATED ION CHANNEL"/>
    <property type="match status" value="1"/>
</dbReference>
<evidence type="ECO:0000259" key="17">
    <source>
        <dbReference type="Pfam" id="PF02931"/>
    </source>
</evidence>
<sequence>MLVGGSQQETLGPGFVLFGTRQQGVPVILGELVLPGVSDLVSPSFTDEKNQVLSTIIWLDLKWSDYHFHWNASDYENIRQINLPPERIWKPDILLYNSASEKFDQIFPTKVIVRNTGNIQWVPPGLLHSICDIEVNWFPFDSQNCIMKLGTWTYQGNTVDLKLQCDNETEDVDQPCHYMNDVDLSTYLAHSEWALESASIKRNIQTYGGEDQTYIDVTIYVYMQRRALYYMFNIIIPCMIMSMMALLVFTLPPEANEKIVLGVTTLLSLTMLLQLVADKLPQTSSGNPVLGGIVYVPWWIETLINVWLASILRIDHDLSDPNNNDNNNHHGDNDNNKTEQNLKNSKEKLIPSENSFQLDQYDYDKINHHLHLNHSYNNNNGNGDGNNNVKNATVWSNIIDMNSEFRPTIVIHKPFKHDNNHNHNSNMKKSLFMNQIKLKSELQSRIQQNYFIDLDLDYDRDRRDQHRLSTDVLGKPLNNTPYHTTTTTANTITPTTTIPEDRGNSRTNATSRLQYTCKRNLTEKSKYFNKTIPRFHLSSSSNESPQDSSFSSSPTPLPPASSSSSAASSSSSSSSTNKDTVFSSPNKITDPSSSSPFKQNNNNNDSMNFDIILLKLKHISNELRFITSDMHNKDKEIKTSNQWRLACRVLDRLCLLIFTALNLFTTLGILTSAPTVIKAFTSRGAPSQPM</sequence>
<evidence type="ECO:0000256" key="3">
    <source>
        <dbReference type="ARBA" id="ARBA00022475"/>
    </source>
</evidence>
<evidence type="ECO:0000256" key="8">
    <source>
        <dbReference type="ARBA" id="ARBA00023136"/>
    </source>
</evidence>
<feature type="transmembrane region" description="Helical" evidence="15">
    <location>
        <begin position="289"/>
        <end position="308"/>
    </location>
</feature>
<comment type="similarity">
    <text evidence="1">Belongs to the ligand-gated ion channel (TC 1.A.9) family. Acetylcholine receptor (TC 1.A.9.1) subfamily.</text>
</comment>
<dbReference type="InterPro" id="IPR002394">
    <property type="entry name" value="Nicotinic_acetylcholine_rcpt"/>
</dbReference>
<keyword evidence="11" id="KW-0325">Glycoprotein</keyword>
<feature type="compositionally biased region" description="Polar residues" evidence="16">
    <location>
        <begin position="505"/>
        <end position="514"/>
    </location>
</feature>
<dbReference type="PRINTS" id="PR00254">
    <property type="entry name" value="NICOTINICR"/>
</dbReference>
<evidence type="ECO:0000256" key="4">
    <source>
        <dbReference type="ARBA" id="ARBA00022692"/>
    </source>
</evidence>
<feature type="compositionally biased region" description="Low complexity" evidence="16">
    <location>
        <begin position="478"/>
        <end position="498"/>
    </location>
</feature>
<evidence type="ECO:0000256" key="5">
    <source>
        <dbReference type="ARBA" id="ARBA00022989"/>
    </source>
</evidence>
<evidence type="ECO:0000256" key="13">
    <source>
        <dbReference type="ARBA" id="ARBA00023303"/>
    </source>
</evidence>
<protein>
    <submittedName>
        <fullName evidence="19">Uncharacterized protein</fullName>
    </submittedName>
</protein>
<dbReference type="InterPro" id="IPR006029">
    <property type="entry name" value="Neurotrans-gated_channel_TM"/>
</dbReference>
<feature type="domain" description="Neurotransmitter-gated ion-channel ligand-binding" evidence="17">
    <location>
        <begin position="47"/>
        <end position="226"/>
    </location>
</feature>
<dbReference type="InterPro" id="IPR036734">
    <property type="entry name" value="Neur_chan_lig-bd_sf"/>
</dbReference>
<dbReference type="EMBL" id="UZAI01017034">
    <property type="protein sequence ID" value="VDP19589.1"/>
    <property type="molecule type" value="Genomic_DNA"/>
</dbReference>
<keyword evidence="20" id="KW-1185">Reference proteome</keyword>
<evidence type="ECO:0000256" key="16">
    <source>
        <dbReference type="SAM" id="MobiDB-lite"/>
    </source>
</evidence>
<keyword evidence="6" id="KW-0770">Synapse</keyword>
<dbReference type="PRINTS" id="PR00252">
    <property type="entry name" value="NRIONCHANNEL"/>
</dbReference>
<feature type="region of interest" description="Disordered" evidence="16">
    <location>
        <begin position="472"/>
        <end position="514"/>
    </location>
</feature>
<comment type="subcellular location">
    <subcellularLocation>
        <location evidence="14">Synaptic cell membrane</location>
        <topology evidence="14">Multi-pass membrane protein</topology>
    </subcellularLocation>
</comment>
<evidence type="ECO:0000256" key="11">
    <source>
        <dbReference type="ARBA" id="ARBA00023180"/>
    </source>
</evidence>
<dbReference type="SUPFAM" id="SSF90112">
    <property type="entry name" value="Neurotransmitter-gated ion-channel transmembrane pore"/>
    <property type="match status" value="1"/>
</dbReference>
<keyword evidence="10" id="KW-0675">Receptor</keyword>
<reference evidence="19 20" key="1">
    <citation type="submission" date="2018-11" db="EMBL/GenBank/DDBJ databases">
        <authorList>
            <consortium name="Pathogen Informatics"/>
        </authorList>
    </citation>
    <scope>NUCLEOTIDE SEQUENCE [LARGE SCALE GENOMIC DNA]</scope>
    <source>
        <strain evidence="19 20">Zambia</strain>
    </source>
</reference>
<comment type="caution">
    <text evidence="15">Lacks conserved residue(s) required for the propagation of feature annotation.</text>
</comment>
<dbReference type="AlphaFoldDB" id="A0A183MIT6"/>
<dbReference type="SUPFAM" id="SSF63712">
    <property type="entry name" value="Nicotinic receptor ligand binding domain-like"/>
    <property type="match status" value="1"/>
</dbReference>
<feature type="region of interest" description="Disordered" evidence="16">
    <location>
        <begin position="537"/>
        <end position="602"/>
    </location>
</feature>
<evidence type="ECO:0000256" key="12">
    <source>
        <dbReference type="ARBA" id="ARBA00023286"/>
    </source>
</evidence>
<dbReference type="InterPro" id="IPR038050">
    <property type="entry name" value="Neuro_actylchol_rec"/>
</dbReference>
<feature type="compositionally biased region" description="Low complexity" evidence="16">
    <location>
        <begin position="538"/>
        <end position="575"/>
    </location>
</feature>
<name>A0A183MIT6_9TREM</name>
<dbReference type="InterPro" id="IPR006202">
    <property type="entry name" value="Neur_chan_lig-bd"/>
</dbReference>
<feature type="transmembrane region" description="Helical" evidence="15">
    <location>
        <begin position="259"/>
        <end position="277"/>
    </location>
</feature>
<evidence type="ECO:0000256" key="1">
    <source>
        <dbReference type="ARBA" id="ARBA00009237"/>
    </source>
</evidence>
<keyword evidence="5 15" id="KW-1133">Transmembrane helix</keyword>
<keyword evidence="9" id="KW-1015">Disulfide bond</keyword>
<keyword evidence="2 15" id="KW-0813">Transport</keyword>
<dbReference type="CDD" id="cd19051">
    <property type="entry name" value="LGIC_TM_cation"/>
    <property type="match status" value="1"/>
</dbReference>
<feature type="domain" description="Neurotransmitter-gated ion-channel transmembrane" evidence="18">
    <location>
        <begin position="514"/>
        <end position="669"/>
    </location>
</feature>
<feature type="transmembrane region" description="Helical" evidence="15">
    <location>
        <begin position="227"/>
        <end position="252"/>
    </location>
</feature>
<dbReference type="InterPro" id="IPR036719">
    <property type="entry name" value="Neuro-gated_channel_TM_sf"/>
</dbReference>
<keyword evidence="13 15" id="KW-0407">Ion channel</keyword>
<keyword evidence="8 15" id="KW-0472">Membrane</keyword>
<keyword evidence="4 15" id="KW-0812">Transmembrane</keyword>
<dbReference type="Proteomes" id="UP000277204">
    <property type="component" value="Unassembled WGS sequence"/>
</dbReference>
<dbReference type="Gene3D" id="2.70.170.10">
    <property type="entry name" value="Neurotransmitter-gated ion-channel ligand-binding domain"/>
    <property type="match status" value="1"/>
</dbReference>
<evidence type="ECO:0000313" key="20">
    <source>
        <dbReference type="Proteomes" id="UP000277204"/>
    </source>
</evidence>
<dbReference type="STRING" id="48269.A0A183MIT6"/>
<evidence type="ECO:0000256" key="9">
    <source>
        <dbReference type="ARBA" id="ARBA00023157"/>
    </source>
</evidence>
<evidence type="ECO:0000256" key="7">
    <source>
        <dbReference type="ARBA" id="ARBA00023065"/>
    </source>
</evidence>
<feature type="domain" description="Neurotransmitter-gated ion-channel transmembrane" evidence="18">
    <location>
        <begin position="234"/>
        <end position="384"/>
    </location>
</feature>
<gene>
    <name evidence="19" type="ORF">SMRZ_LOCUS15961</name>
</gene>
<evidence type="ECO:0000256" key="14">
    <source>
        <dbReference type="ARBA" id="ARBA00034099"/>
    </source>
</evidence>
<dbReference type="Pfam" id="PF02932">
    <property type="entry name" value="Neur_chan_memb"/>
    <property type="match status" value="2"/>
</dbReference>
<proteinExistence type="inferred from homology"/>
<evidence type="ECO:0000256" key="6">
    <source>
        <dbReference type="ARBA" id="ARBA00023018"/>
    </source>
</evidence>